<comment type="subcellular location">
    <subcellularLocation>
        <location evidence="1 7">Cell membrane</location>
        <topology evidence="1 7">Multi-pass membrane protein</topology>
    </subcellularLocation>
</comment>
<evidence type="ECO:0000256" key="8">
    <source>
        <dbReference type="SAM" id="Phobius"/>
    </source>
</evidence>
<reference evidence="9 10" key="1">
    <citation type="submission" date="2018-11" db="EMBL/GenBank/DDBJ databases">
        <title>Genomic Encyclopedia of Type Strains, Phase IV (KMG-IV): sequencing the most valuable type-strain genomes for metagenomic binning, comparative biology and taxonomic classification.</title>
        <authorList>
            <person name="Goeker M."/>
        </authorList>
    </citation>
    <scope>NUCLEOTIDE SEQUENCE [LARGE SCALE GENOMIC DNA]</scope>
    <source>
        <strain evidence="9 10">DSM 29158</strain>
    </source>
</reference>
<gene>
    <name evidence="9" type="ORF">EDD62_1106</name>
</gene>
<feature type="transmembrane region" description="Helical" evidence="8">
    <location>
        <begin position="30"/>
        <end position="50"/>
    </location>
</feature>
<dbReference type="InterPro" id="IPR000390">
    <property type="entry name" value="Small_drug/metabolite_transptr"/>
</dbReference>
<keyword evidence="6 8" id="KW-0472">Membrane</keyword>
<dbReference type="EMBL" id="RKRK01000003">
    <property type="protein sequence ID" value="RPF56470.1"/>
    <property type="molecule type" value="Genomic_DNA"/>
</dbReference>
<keyword evidence="4 7" id="KW-0812">Transmembrane</keyword>
<dbReference type="InterPro" id="IPR045324">
    <property type="entry name" value="Small_multidrug_res"/>
</dbReference>
<keyword evidence="5 8" id="KW-1133">Transmembrane helix</keyword>
<evidence type="ECO:0000256" key="1">
    <source>
        <dbReference type="ARBA" id="ARBA00004651"/>
    </source>
</evidence>
<comment type="similarity">
    <text evidence="7">Belongs to the drug/metabolite transporter (DMT) superfamily. Small multidrug resistance (SMR) (TC 2.A.7.1) family.</text>
</comment>
<dbReference type="GO" id="GO:0022857">
    <property type="term" value="F:transmembrane transporter activity"/>
    <property type="evidence" value="ECO:0007669"/>
    <property type="project" value="InterPro"/>
</dbReference>
<feature type="transmembrane region" description="Helical" evidence="8">
    <location>
        <begin position="84"/>
        <end position="103"/>
    </location>
</feature>
<evidence type="ECO:0000313" key="10">
    <source>
        <dbReference type="Proteomes" id="UP000277108"/>
    </source>
</evidence>
<organism evidence="9 10">
    <name type="scientific">Abyssicoccus albus</name>
    <dbReference type="NCBI Taxonomy" id="1817405"/>
    <lineage>
        <taxon>Bacteria</taxon>
        <taxon>Bacillati</taxon>
        <taxon>Bacillota</taxon>
        <taxon>Bacilli</taxon>
        <taxon>Bacillales</taxon>
        <taxon>Abyssicoccaceae</taxon>
    </lineage>
</organism>
<dbReference type="AlphaFoldDB" id="A0A3N5BMU9"/>
<accession>A0A3N5BMU9</accession>
<evidence type="ECO:0000256" key="5">
    <source>
        <dbReference type="ARBA" id="ARBA00022989"/>
    </source>
</evidence>
<evidence type="ECO:0000256" key="2">
    <source>
        <dbReference type="ARBA" id="ARBA00022448"/>
    </source>
</evidence>
<dbReference type="RefSeq" id="WP_123807850.1">
    <property type="nucleotide sequence ID" value="NZ_RKRK01000003.1"/>
</dbReference>
<dbReference type="Gene3D" id="1.10.3730.20">
    <property type="match status" value="1"/>
</dbReference>
<sequence>MGWLFLGIAGLFEVLSVSLLKLSDGMTKKIYVVGTAISFGLSLTVLTFALQHIPVSIGYGVWTGIGAAGSVLAGMFIFGEAHDYRKYLLVVGIVISIAGLKFFG</sequence>
<evidence type="ECO:0000256" key="4">
    <source>
        <dbReference type="ARBA" id="ARBA00022692"/>
    </source>
</evidence>
<keyword evidence="2" id="KW-0813">Transport</keyword>
<protein>
    <submittedName>
        <fullName evidence="9">Quaternary ammonium compound-resistance protein SugE</fullName>
    </submittedName>
</protein>
<evidence type="ECO:0000256" key="6">
    <source>
        <dbReference type="ARBA" id="ARBA00023136"/>
    </source>
</evidence>
<dbReference type="Pfam" id="PF00893">
    <property type="entry name" value="Multi_Drug_Res"/>
    <property type="match status" value="1"/>
</dbReference>
<keyword evidence="3" id="KW-1003">Cell membrane</keyword>
<feature type="transmembrane region" description="Helical" evidence="8">
    <location>
        <begin position="57"/>
        <end position="78"/>
    </location>
</feature>
<dbReference type="PANTHER" id="PTHR30561">
    <property type="entry name" value="SMR FAMILY PROTON-DEPENDENT DRUG EFFLUX TRANSPORTER SUGE"/>
    <property type="match status" value="1"/>
</dbReference>
<proteinExistence type="inferred from homology"/>
<dbReference type="SUPFAM" id="SSF103481">
    <property type="entry name" value="Multidrug resistance efflux transporter EmrE"/>
    <property type="match status" value="1"/>
</dbReference>
<evidence type="ECO:0000256" key="3">
    <source>
        <dbReference type="ARBA" id="ARBA00022475"/>
    </source>
</evidence>
<dbReference type="Proteomes" id="UP000277108">
    <property type="component" value="Unassembled WGS sequence"/>
</dbReference>
<evidence type="ECO:0000256" key="7">
    <source>
        <dbReference type="RuleBase" id="RU003942"/>
    </source>
</evidence>
<dbReference type="OrthoDB" id="21828at2"/>
<dbReference type="InterPro" id="IPR037185">
    <property type="entry name" value="EmrE-like"/>
</dbReference>
<keyword evidence="10" id="KW-1185">Reference proteome</keyword>
<comment type="caution">
    <text evidence="9">The sequence shown here is derived from an EMBL/GenBank/DDBJ whole genome shotgun (WGS) entry which is preliminary data.</text>
</comment>
<dbReference type="PANTHER" id="PTHR30561:SF0">
    <property type="entry name" value="GUANIDINIUM EXPORTER"/>
    <property type="match status" value="1"/>
</dbReference>
<name>A0A3N5BMU9_9BACL</name>
<dbReference type="GO" id="GO:0005886">
    <property type="term" value="C:plasma membrane"/>
    <property type="evidence" value="ECO:0007669"/>
    <property type="project" value="UniProtKB-SubCell"/>
</dbReference>
<evidence type="ECO:0000313" key="9">
    <source>
        <dbReference type="EMBL" id="RPF56470.1"/>
    </source>
</evidence>